<keyword evidence="2" id="KW-1185">Reference proteome</keyword>
<evidence type="ECO:0000313" key="1">
    <source>
        <dbReference type="EMBL" id="KAI3786963.1"/>
    </source>
</evidence>
<comment type="caution">
    <text evidence="1">The sequence shown here is derived from an EMBL/GenBank/DDBJ whole genome shotgun (WGS) entry which is preliminary data.</text>
</comment>
<sequence length="111" mass="12005">MSSGSWWRQYWCTSSSELFDTDDSALSRTAFPGVVIPKLPKLEDASGAPTVEEGDLKANGTNSAASGFKRIVFPVALSVLSKTEGPLLGNHSSSRSKNQHESKRVYNSTLK</sequence>
<gene>
    <name evidence="1" type="ORF">L1987_41075</name>
</gene>
<name>A0ACB9GV52_9ASTR</name>
<evidence type="ECO:0000313" key="2">
    <source>
        <dbReference type="Proteomes" id="UP001056120"/>
    </source>
</evidence>
<protein>
    <submittedName>
        <fullName evidence="1">Uncharacterized protein</fullName>
    </submittedName>
</protein>
<accession>A0ACB9GV52</accession>
<reference evidence="2" key="1">
    <citation type="journal article" date="2022" name="Mol. Ecol. Resour.">
        <title>The genomes of chicory, endive, great burdock and yacon provide insights into Asteraceae palaeo-polyploidization history and plant inulin production.</title>
        <authorList>
            <person name="Fan W."/>
            <person name="Wang S."/>
            <person name="Wang H."/>
            <person name="Wang A."/>
            <person name="Jiang F."/>
            <person name="Liu H."/>
            <person name="Zhao H."/>
            <person name="Xu D."/>
            <person name="Zhang Y."/>
        </authorList>
    </citation>
    <scope>NUCLEOTIDE SEQUENCE [LARGE SCALE GENOMIC DNA]</scope>
    <source>
        <strain evidence="2">cv. Yunnan</strain>
    </source>
</reference>
<reference evidence="1 2" key="2">
    <citation type="journal article" date="2022" name="Mol. Ecol. Resour.">
        <title>The genomes of chicory, endive, great burdock and yacon provide insights into Asteraceae paleo-polyploidization history and plant inulin production.</title>
        <authorList>
            <person name="Fan W."/>
            <person name="Wang S."/>
            <person name="Wang H."/>
            <person name="Wang A."/>
            <person name="Jiang F."/>
            <person name="Liu H."/>
            <person name="Zhao H."/>
            <person name="Xu D."/>
            <person name="Zhang Y."/>
        </authorList>
    </citation>
    <scope>NUCLEOTIDE SEQUENCE [LARGE SCALE GENOMIC DNA]</scope>
    <source>
        <strain evidence="2">cv. Yunnan</strain>
        <tissue evidence="1">Leaves</tissue>
    </source>
</reference>
<organism evidence="1 2">
    <name type="scientific">Smallanthus sonchifolius</name>
    <dbReference type="NCBI Taxonomy" id="185202"/>
    <lineage>
        <taxon>Eukaryota</taxon>
        <taxon>Viridiplantae</taxon>
        <taxon>Streptophyta</taxon>
        <taxon>Embryophyta</taxon>
        <taxon>Tracheophyta</taxon>
        <taxon>Spermatophyta</taxon>
        <taxon>Magnoliopsida</taxon>
        <taxon>eudicotyledons</taxon>
        <taxon>Gunneridae</taxon>
        <taxon>Pentapetalae</taxon>
        <taxon>asterids</taxon>
        <taxon>campanulids</taxon>
        <taxon>Asterales</taxon>
        <taxon>Asteraceae</taxon>
        <taxon>Asteroideae</taxon>
        <taxon>Heliantheae alliance</taxon>
        <taxon>Millerieae</taxon>
        <taxon>Smallanthus</taxon>
    </lineage>
</organism>
<dbReference type="EMBL" id="CM042030">
    <property type="protein sequence ID" value="KAI3786963.1"/>
    <property type="molecule type" value="Genomic_DNA"/>
</dbReference>
<proteinExistence type="predicted"/>
<dbReference type="Proteomes" id="UP001056120">
    <property type="component" value="Linkage Group LG13"/>
</dbReference>